<feature type="compositionally biased region" description="Low complexity" evidence="1">
    <location>
        <begin position="530"/>
        <end position="557"/>
    </location>
</feature>
<feature type="region of interest" description="Disordered" evidence="1">
    <location>
        <begin position="510"/>
        <end position="568"/>
    </location>
</feature>
<dbReference type="Proteomes" id="UP001500622">
    <property type="component" value="Unassembled WGS sequence"/>
</dbReference>
<feature type="compositionally biased region" description="Basic and acidic residues" evidence="1">
    <location>
        <begin position="515"/>
        <end position="529"/>
    </location>
</feature>
<feature type="compositionally biased region" description="Low complexity" evidence="1">
    <location>
        <begin position="332"/>
        <end position="346"/>
    </location>
</feature>
<organism evidence="3 4">
    <name type="scientific">Georgenia halophila</name>
    <dbReference type="NCBI Taxonomy" id="620889"/>
    <lineage>
        <taxon>Bacteria</taxon>
        <taxon>Bacillati</taxon>
        <taxon>Actinomycetota</taxon>
        <taxon>Actinomycetes</taxon>
        <taxon>Micrococcales</taxon>
        <taxon>Bogoriellaceae</taxon>
        <taxon>Georgenia</taxon>
    </lineage>
</organism>
<protein>
    <recommendedName>
        <fullName evidence="2">DUF222 domain-containing protein</fullName>
    </recommendedName>
</protein>
<feature type="compositionally biased region" description="Basic and acidic residues" evidence="1">
    <location>
        <begin position="373"/>
        <end position="400"/>
    </location>
</feature>
<feature type="region of interest" description="Disordered" evidence="1">
    <location>
        <begin position="714"/>
        <end position="751"/>
    </location>
</feature>
<sequence length="751" mass="78710">MAAAAEQLGAGVSVFAAMPGGPELAAVLAGIDPGQVDRVAGVEVLAAARRVESWAAATAARAAAALSRGTELFDHPEEKPATLNSRARVDPTAEEVAMRLALTRREAATLVRVGRGLGAEFEDTGRALATGEVDYRKAATIVTTLDSSPTAVGWMVEQDVLPAASGRTVPQLREDLQQRLLEVDPEEAQRRHDRARSRRRVTRPRVLADGMGSISAVLPAEDCVQLDQSLTAAAQSARASGDARTSDQLRADVLLAMTHAAILTGDTGPHADPATIAGLEEVSTEACTGPACQPSAPDHPGSSRADEPATGGGTADTTAHGDGERPAGEPSAAEAQARNGAAADGAWEADNETDSDEPTAGTVTALHASRLTHAEAESTRSTARDEPEGQAGPHERKGDSPPDADASTGEYGATTTDHDRDAGSGDRSEERPGPPGRAIPAELYTGRRKDRAGPPVQGRFPDLDSAVPEVAVISPLLAALLRRGSERLSITRPQIRVTVPLDVLLTAQARQAAQHNRDQQPARETRDSTPDPADTTLPTTTGTTLPTTDETTLPSTDEMQTPPQEDFDDTAQPAAVLAGYGAITADQAVTLAAYGNLRRLVTDPLTGAPVDLGRTRYRPPAALQELVRLRDRTCVRPGCTVAAQDCQIDHTESWASGGTTSSGNNGPMCTRDHLLKTVGAFHVTQPEDGIFVWTTPTGHTYRRDRDGTITLTKITTPPSFPARHNGSPGTPASPASPATFRADDTDDPPPF</sequence>
<evidence type="ECO:0000259" key="2">
    <source>
        <dbReference type="Pfam" id="PF02720"/>
    </source>
</evidence>
<feature type="domain" description="DUF222" evidence="2">
    <location>
        <begin position="88"/>
        <end position="271"/>
    </location>
</feature>
<feature type="compositionally biased region" description="Low complexity" evidence="1">
    <location>
        <begin position="726"/>
        <end position="739"/>
    </location>
</feature>
<evidence type="ECO:0000313" key="3">
    <source>
        <dbReference type="EMBL" id="GAA4423211.1"/>
    </source>
</evidence>
<proteinExistence type="predicted"/>
<comment type="caution">
    <text evidence="3">The sequence shown here is derived from an EMBL/GenBank/DDBJ whole genome shotgun (WGS) entry which is preliminary data.</text>
</comment>
<gene>
    <name evidence="3" type="ORF">GCM10023169_18540</name>
</gene>
<accession>A0ABP8L5H2</accession>
<reference evidence="4" key="1">
    <citation type="journal article" date="2019" name="Int. J. Syst. Evol. Microbiol.">
        <title>The Global Catalogue of Microorganisms (GCM) 10K type strain sequencing project: providing services to taxonomists for standard genome sequencing and annotation.</title>
        <authorList>
            <consortium name="The Broad Institute Genomics Platform"/>
            <consortium name="The Broad Institute Genome Sequencing Center for Infectious Disease"/>
            <person name="Wu L."/>
            <person name="Ma J."/>
        </authorList>
    </citation>
    <scope>NUCLEOTIDE SEQUENCE [LARGE SCALE GENOMIC DNA]</scope>
    <source>
        <strain evidence="4">JCM 17810</strain>
    </source>
</reference>
<feature type="region of interest" description="Disordered" evidence="1">
    <location>
        <begin position="287"/>
        <end position="360"/>
    </location>
</feature>
<evidence type="ECO:0000256" key="1">
    <source>
        <dbReference type="SAM" id="MobiDB-lite"/>
    </source>
</evidence>
<name>A0ABP8L5H2_9MICO</name>
<feature type="compositionally biased region" description="Basic and acidic residues" evidence="1">
    <location>
        <begin position="416"/>
        <end position="432"/>
    </location>
</feature>
<evidence type="ECO:0000313" key="4">
    <source>
        <dbReference type="Proteomes" id="UP001500622"/>
    </source>
</evidence>
<keyword evidence="4" id="KW-1185">Reference proteome</keyword>
<dbReference type="CDD" id="cd00085">
    <property type="entry name" value="HNHc"/>
    <property type="match status" value="1"/>
</dbReference>
<dbReference type="InterPro" id="IPR003615">
    <property type="entry name" value="HNH_nuc"/>
</dbReference>
<feature type="compositionally biased region" description="Acidic residues" evidence="1">
    <location>
        <begin position="347"/>
        <end position="357"/>
    </location>
</feature>
<dbReference type="EMBL" id="BAABGN010000008">
    <property type="protein sequence ID" value="GAA4423211.1"/>
    <property type="molecule type" value="Genomic_DNA"/>
</dbReference>
<feature type="region of interest" description="Disordered" evidence="1">
    <location>
        <begin position="373"/>
        <end position="460"/>
    </location>
</feature>
<dbReference type="Pfam" id="PF02720">
    <property type="entry name" value="DUF222"/>
    <property type="match status" value="1"/>
</dbReference>
<dbReference type="InterPro" id="IPR003870">
    <property type="entry name" value="DUF222"/>
</dbReference>